<keyword evidence="6 8" id="KW-1133">Transmembrane helix</keyword>
<comment type="similarity">
    <text evidence="8">Belongs to the binding-protein-dependent transport system permease family.</text>
</comment>
<dbReference type="Gene3D" id="1.10.3720.10">
    <property type="entry name" value="MetI-like"/>
    <property type="match status" value="1"/>
</dbReference>
<dbReference type="PANTHER" id="PTHR30614:SF0">
    <property type="entry name" value="L-CYSTINE TRANSPORT SYSTEM PERMEASE PROTEIN TCYL"/>
    <property type="match status" value="1"/>
</dbReference>
<dbReference type="NCBIfam" id="TIGR03003">
    <property type="entry name" value="ectoine_ehuD"/>
    <property type="match status" value="1"/>
</dbReference>
<evidence type="ECO:0000256" key="5">
    <source>
        <dbReference type="ARBA" id="ARBA00022970"/>
    </source>
</evidence>
<reference evidence="10 11" key="1">
    <citation type="submission" date="2014-10" db="EMBL/GenBank/DDBJ databases">
        <title>Genome sequence of Micropolyspora internatus JCM3315.</title>
        <authorList>
            <person name="Shin S.-K."/>
            <person name="Yi H."/>
        </authorList>
    </citation>
    <scope>NUCLEOTIDE SEQUENCE [LARGE SCALE GENOMIC DNA]</scope>
    <source>
        <strain evidence="10 11">JCM 3315</strain>
    </source>
</reference>
<comment type="subcellular location">
    <subcellularLocation>
        <location evidence="1 8">Cell membrane</location>
        <topology evidence="1 8">Multi-pass membrane protein</topology>
    </subcellularLocation>
</comment>
<protein>
    <submittedName>
        <fullName evidence="10">Amino acid ABC transporter permease</fullName>
    </submittedName>
</protein>
<dbReference type="InterPro" id="IPR043429">
    <property type="entry name" value="ArtM/GltK/GlnP/TcyL/YhdX-like"/>
</dbReference>
<evidence type="ECO:0000256" key="4">
    <source>
        <dbReference type="ARBA" id="ARBA00022692"/>
    </source>
</evidence>
<evidence type="ECO:0000256" key="3">
    <source>
        <dbReference type="ARBA" id="ARBA00022475"/>
    </source>
</evidence>
<evidence type="ECO:0000256" key="7">
    <source>
        <dbReference type="ARBA" id="ARBA00023136"/>
    </source>
</evidence>
<feature type="transmembrane region" description="Helical" evidence="8">
    <location>
        <begin position="190"/>
        <end position="208"/>
    </location>
</feature>
<evidence type="ECO:0000259" key="9">
    <source>
        <dbReference type="PROSITE" id="PS50928"/>
    </source>
</evidence>
<dbReference type="GO" id="GO:0043190">
    <property type="term" value="C:ATP-binding cassette (ABC) transporter complex"/>
    <property type="evidence" value="ECO:0007669"/>
    <property type="project" value="InterPro"/>
</dbReference>
<evidence type="ECO:0000313" key="11">
    <source>
        <dbReference type="Proteomes" id="UP000030848"/>
    </source>
</evidence>
<dbReference type="OrthoDB" id="9814902at2"/>
<dbReference type="SUPFAM" id="SSF161098">
    <property type="entry name" value="MetI-like"/>
    <property type="match status" value="1"/>
</dbReference>
<evidence type="ECO:0000256" key="2">
    <source>
        <dbReference type="ARBA" id="ARBA00022448"/>
    </source>
</evidence>
<keyword evidence="3" id="KW-1003">Cell membrane</keyword>
<dbReference type="NCBIfam" id="TIGR01726">
    <property type="entry name" value="HEQRo_perm_3TM"/>
    <property type="match status" value="1"/>
</dbReference>
<organism evidence="10 11">
    <name type="scientific">Saccharomonospora viridis</name>
    <dbReference type="NCBI Taxonomy" id="1852"/>
    <lineage>
        <taxon>Bacteria</taxon>
        <taxon>Bacillati</taxon>
        <taxon>Actinomycetota</taxon>
        <taxon>Actinomycetes</taxon>
        <taxon>Pseudonocardiales</taxon>
        <taxon>Pseudonocardiaceae</taxon>
        <taxon>Saccharomonospora</taxon>
    </lineage>
</organism>
<dbReference type="EMBL" id="JRZE01000001">
    <property type="protein sequence ID" value="KHF45887.1"/>
    <property type="molecule type" value="Genomic_DNA"/>
</dbReference>
<keyword evidence="2 8" id="KW-0813">Transport</keyword>
<dbReference type="GO" id="GO:0022857">
    <property type="term" value="F:transmembrane transporter activity"/>
    <property type="evidence" value="ECO:0007669"/>
    <property type="project" value="InterPro"/>
</dbReference>
<evidence type="ECO:0000313" key="10">
    <source>
        <dbReference type="EMBL" id="KHF45887.1"/>
    </source>
</evidence>
<proteinExistence type="inferred from homology"/>
<dbReference type="RefSeq" id="WP_015787232.1">
    <property type="nucleotide sequence ID" value="NZ_CALJZO010000045.1"/>
</dbReference>
<name>A0A837DE80_9PSEU</name>
<keyword evidence="7 8" id="KW-0472">Membrane</keyword>
<dbReference type="OMA" id="QWQSCQA"/>
<dbReference type="Pfam" id="PF00528">
    <property type="entry name" value="BPD_transp_1"/>
    <property type="match status" value="1"/>
</dbReference>
<accession>A0A837DE80</accession>
<dbReference type="Proteomes" id="UP000030848">
    <property type="component" value="Unassembled WGS sequence"/>
</dbReference>
<comment type="caution">
    <text evidence="10">The sequence shown here is derived from an EMBL/GenBank/DDBJ whole genome shotgun (WGS) entry which is preliminary data.</text>
</comment>
<dbReference type="PROSITE" id="PS50928">
    <property type="entry name" value="ABC_TM1"/>
    <property type="match status" value="1"/>
</dbReference>
<feature type="domain" description="ABC transmembrane type-1" evidence="9">
    <location>
        <begin position="20"/>
        <end position="208"/>
    </location>
</feature>
<dbReference type="InterPro" id="IPR014341">
    <property type="entry name" value="Ectoine_EhuD"/>
</dbReference>
<sequence length="219" mass="24325">MNWDWDYTFEILPELLEHFVRYTLVATVLGITVAAALGLVFAIIRRSRVPVLAQVTTAFIEFVRSTPLLIQLFFLFYALPGMGITLSPMVAGVLGLGVHYACYCADVYRAGIEAVPKGQWEASLALQLPAHITWRRVVLPQAVRNVLPALGNYAIAMFKETPFLALITVPELLRTARTIGGDTYEYLEPLTLAGLIFLAASYPTALLLRKLENRMQPAK</sequence>
<dbReference type="InterPro" id="IPR035906">
    <property type="entry name" value="MetI-like_sf"/>
</dbReference>
<dbReference type="GO" id="GO:0006865">
    <property type="term" value="P:amino acid transport"/>
    <property type="evidence" value="ECO:0007669"/>
    <property type="project" value="UniProtKB-KW"/>
</dbReference>
<dbReference type="AlphaFoldDB" id="A0A837DE80"/>
<keyword evidence="4 8" id="KW-0812">Transmembrane</keyword>
<dbReference type="CDD" id="cd06261">
    <property type="entry name" value="TM_PBP2"/>
    <property type="match status" value="1"/>
</dbReference>
<keyword evidence="5" id="KW-0029">Amino-acid transport</keyword>
<feature type="transmembrane region" description="Helical" evidence="8">
    <location>
        <begin position="20"/>
        <end position="44"/>
    </location>
</feature>
<evidence type="ECO:0000256" key="8">
    <source>
        <dbReference type="RuleBase" id="RU363032"/>
    </source>
</evidence>
<dbReference type="PANTHER" id="PTHR30614">
    <property type="entry name" value="MEMBRANE COMPONENT OF AMINO ACID ABC TRANSPORTER"/>
    <property type="match status" value="1"/>
</dbReference>
<gene>
    <name evidence="10" type="ORF">MINT15_01880</name>
</gene>
<evidence type="ECO:0000256" key="1">
    <source>
        <dbReference type="ARBA" id="ARBA00004651"/>
    </source>
</evidence>
<evidence type="ECO:0000256" key="6">
    <source>
        <dbReference type="ARBA" id="ARBA00022989"/>
    </source>
</evidence>
<dbReference type="InterPro" id="IPR010065">
    <property type="entry name" value="AA_ABC_transptr_permease_3TM"/>
</dbReference>
<dbReference type="InterPro" id="IPR000515">
    <property type="entry name" value="MetI-like"/>
</dbReference>